<comment type="caution">
    <text evidence="2">The sequence shown here is derived from an EMBL/GenBank/DDBJ whole genome shotgun (WGS) entry which is preliminary data.</text>
</comment>
<name>R7ZEY6_LYSSH</name>
<dbReference type="Proteomes" id="UP000013911">
    <property type="component" value="Unassembled WGS sequence"/>
</dbReference>
<proteinExistence type="predicted"/>
<evidence type="ECO:0000256" key="1">
    <source>
        <dbReference type="SAM" id="Phobius"/>
    </source>
</evidence>
<reference evidence="2 3" key="1">
    <citation type="submission" date="2013-04" db="EMBL/GenBank/DDBJ databases">
        <title>Draft genome of the heavy metal tolerant bacterium Lysinibacillus sphaericus strain OT4b.31.</title>
        <authorList>
            <person name="Pena-Montenegro T.D."/>
            <person name="Dussan J."/>
        </authorList>
    </citation>
    <scope>NUCLEOTIDE SEQUENCE [LARGE SCALE GENOMIC DNA]</scope>
    <source>
        <strain evidence="2 3">OT4b.31</strain>
    </source>
</reference>
<gene>
    <name evidence="2" type="ORF">H131_11143</name>
</gene>
<dbReference type="PATRIC" id="fig|1285586.5.peg.2259"/>
<sequence>MTFIRKYLYIFYFVILFLLLSVGDYFRKGNWDLSENFFCSLFATIVYAFITWAWDSKKDEKK</sequence>
<evidence type="ECO:0000313" key="3">
    <source>
        <dbReference type="Proteomes" id="UP000013911"/>
    </source>
</evidence>
<dbReference type="HOGENOM" id="CLU_2898884_0_0_9"/>
<dbReference type="EMBL" id="AQPX01000017">
    <property type="protein sequence ID" value="EON72692.1"/>
    <property type="molecule type" value="Genomic_DNA"/>
</dbReference>
<organism evidence="2 3">
    <name type="scientific">Lysinibacillus sphaericus OT4b.31</name>
    <dbReference type="NCBI Taxonomy" id="1285586"/>
    <lineage>
        <taxon>Bacteria</taxon>
        <taxon>Bacillati</taxon>
        <taxon>Bacillota</taxon>
        <taxon>Bacilli</taxon>
        <taxon>Bacillales</taxon>
        <taxon>Bacillaceae</taxon>
        <taxon>Lysinibacillus</taxon>
    </lineage>
</organism>
<keyword evidence="1" id="KW-0812">Transmembrane</keyword>
<dbReference type="AlphaFoldDB" id="R7ZEY6"/>
<keyword evidence="1" id="KW-0472">Membrane</keyword>
<protein>
    <submittedName>
        <fullName evidence="2">Uncharacterized protein</fullName>
    </submittedName>
</protein>
<feature type="transmembrane region" description="Helical" evidence="1">
    <location>
        <begin position="33"/>
        <end position="54"/>
    </location>
</feature>
<accession>R7ZEY6</accession>
<evidence type="ECO:0000313" key="2">
    <source>
        <dbReference type="EMBL" id="EON72692.1"/>
    </source>
</evidence>
<keyword evidence="1" id="KW-1133">Transmembrane helix</keyword>
<dbReference type="eggNOG" id="ENOG5030C7X">
    <property type="taxonomic scope" value="Bacteria"/>
</dbReference>
<feature type="transmembrane region" description="Helical" evidence="1">
    <location>
        <begin position="7"/>
        <end position="27"/>
    </location>
</feature>